<accession>A0ABU7A0J5</accession>
<gene>
    <name evidence="1" type="ORF">ATANTOWER_016486</name>
</gene>
<reference evidence="1 2" key="1">
    <citation type="submission" date="2021-07" db="EMBL/GenBank/DDBJ databases">
        <authorList>
            <person name="Palmer J.M."/>
        </authorList>
    </citation>
    <scope>NUCLEOTIDE SEQUENCE [LARGE SCALE GENOMIC DNA]</scope>
    <source>
        <strain evidence="1 2">AT_MEX2019</strain>
        <tissue evidence="1">Muscle</tissue>
    </source>
</reference>
<protein>
    <submittedName>
        <fullName evidence="1">Uncharacterized protein</fullName>
    </submittedName>
</protein>
<organism evidence="1 2">
    <name type="scientific">Ataeniobius toweri</name>
    <dbReference type="NCBI Taxonomy" id="208326"/>
    <lineage>
        <taxon>Eukaryota</taxon>
        <taxon>Metazoa</taxon>
        <taxon>Chordata</taxon>
        <taxon>Craniata</taxon>
        <taxon>Vertebrata</taxon>
        <taxon>Euteleostomi</taxon>
        <taxon>Actinopterygii</taxon>
        <taxon>Neopterygii</taxon>
        <taxon>Teleostei</taxon>
        <taxon>Neoteleostei</taxon>
        <taxon>Acanthomorphata</taxon>
        <taxon>Ovalentaria</taxon>
        <taxon>Atherinomorphae</taxon>
        <taxon>Cyprinodontiformes</taxon>
        <taxon>Goodeidae</taxon>
        <taxon>Ataeniobius</taxon>
    </lineage>
</organism>
<dbReference type="Proteomes" id="UP001345963">
    <property type="component" value="Unassembled WGS sequence"/>
</dbReference>
<proteinExistence type="predicted"/>
<evidence type="ECO:0000313" key="1">
    <source>
        <dbReference type="EMBL" id="MED6231462.1"/>
    </source>
</evidence>
<name>A0ABU7A0J5_9TELE</name>
<evidence type="ECO:0000313" key="2">
    <source>
        <dbReference type="Proteomes" id="UP001345963"/>
    </source>
</evidence>
<sequence>MSIFFHLACGSVQLLQSYHGPLGCFSNCQLGGRPRLGPDLREPRWEEGIYIFEIFQLNRICLCSFRTSPVLLAVSGENVRPAPLQQTFISLSCTLVDISSNDVINFGSASVSTSAF</sequence>
<dbReference type="EMBL" id="JAHUTI010000035">
    <property type="protein sequence ID" value="MED6231462.1"/>
    <property type="molecule type" value="Genomic_DNA"/>
</dbReference>
<comment type="caution">
    <text evidence="1">The sequence shown here is derived from an EMBL/GenBank/DDBJ whole genome shotgun (WGS) entry which is preliminary data.</text>
</comment>
<keyword evidence="2" id="KW-1185">Reference proteome</keyword>